<dbReference type="HOGENOM" id="CLU_133187_0_0_9"/>
<evidence type="ECO:0000313" key="2">
    <source>
        <dbReference type="Proteomes" id="UP000019247"/>
    </source>
</evidence>
<accession>W6T983</accession>
<dbReference type="Proteomes" id="UP000019247">
    <property type="component" value="Unassembled WGS sequence"/>
</dbReference>
<dbReference type="PATRIC" id="fig|1400520.3.peg.802"/>
<evidence type="ECO:0000313" key="1">
    <source>
        <dbReference type="EMBL" id="ETY74984.1"/>
    </source>
</evidence>
<gene>
    <name evidence="1" type="ORF">LFAB_04070</name>
</gene>
<name>W6T983_9LACO</name>
<comment type="caution">
    <text evidence="1">The sequence shown here is derived from an EMBL/GenBank/DDBJ whole genome shotgun (WGS) entry which is preliminary data.</text>
</comment>
<proteinExistence type="predicted"/>
<dbReference type="RefSeq" id="WP_033613657.1">
    <property type="nucleotide sequence ID" value="NZ_KK036474.1"/>
</dbReference>
<dbReference type="EMBL" id="AWWK01000021">
    <property type="protein sequence ID" value="ETY74984.1"/>
    <property type="molecule type" value="Genomic_DNA"/>
</dbReference>
<sequence>MRKKLKQLGQAERHTFEGVFKSVGIKHSYHGKSNPIYLPSLLFSPVSCDGEPMTNHLWCNYTKQFLALGQLVPGDRVRFDARVTSYVKGHYPNKITDYGIERPTKVQLIEDNSKLAREPMPMTKEDRNVLIGYIMNANQEFYLETGRPYEKYYVDQYKAWCLQLARQSKLIN</sequence>
<organism evidence="1 2">
    <name type="scientific">Lactiplantibacillus fabifermentans T30PCM01</name>
    <dbReference type="NCBI Taxonomy" id="1400520"/>
    <lineage>
        <taxon>Bacteria</taxon>
        <taxon>Bacillati</taxon>
        <taxon>Bacillota</taxon>
        <taxon>Bacilli</taxon>
        <taxon>Lactobacillales</taxon>
        <taxon>Lactobacillaceae</taxon>
        <taxon>Lactiplantibacillus</taxon>
    </lineage>
</organism>
<protein>
    <submittedName>
        <fullName evidence="1">Uncharacterized protein</fullName>
    </submittedName>
</protein>
<dbReference type="AlphaFoldDB" id="W6T983"/>
<dbReference type="eggNOG" id="ENOG5032Z6U">
    <property type="taxonomic scope" value="Bacteria"/>
</dbReference>
<dbReference type="OrthoDB" id="2990146at2"/>
<reference evidence="1 2" key="1">
    <citation type="journal article" date="2014" name="Genome Announc.">
        <title>Genome Sequence of Lactobacillus fabifermentans Strain T30PCM01, Isolated from Fermenting Grape Marc.</title>
        <authorList>
            <person name="Treu L."/>
            <person name="Vendramin V."/>
            <person name="Bovo B."/>
            <person name="Giacomini A."/>
            <person name="Corich V."/>
            <person name="Campanaro S."/>
        </authorList>
    </citation>
    <scope>NUCLEOTIDE SEQUENCE [LARGE SCALE GENOMIC DNA]</scope>
    <source>
        <strain evidence="1 2">T30PCM01</strain>
    </source>
</reference>